<dbReference type="Proteomes" id="UP001159405">
    <property type="component" value="Unassembled WGS sequence"/>
</dbReference>
<evidence type="ECO:0000313" key="1">
    <source>
        <dbReference type="EMBL" id="CAH3184575.1"/>
    </source>
</evidence>
<name>A0ABN8S2L8_9CNID</name>
<gene>
    <name evidence="1" type="ORF">PLOB_00030631</name>
</gene>
<reference evidence="1 2" key="1">
    <citation type="submission" date="2022-05" db="EMBL/GenBank/DDBJ databases">
        <authorList>
            <consortium name="Genoscope - CEA"/>
            <person name="William W."/>
        </authorList>
    </citation>
    <scope>NUCLEOTIDE SEQUENCE [LARGE SCALE GENOMIC DNA]</scope>
</reference>
<accession>A0ABN8S2L8</accession>
<organism evidence="1 2">
    <name type="scientific">Porites lobata</name>
    <dbReference type="NCBI Taxonomy" id="104759"/>
    <lineage>
        <taxon>Eukaryota</taxon>
        <taxon>Metazoa</taxon>
        <taxon>Cnidaria</taxon>
        <taxon>Anthozoa</taxon>
        <taxon>Hexacorallia</taxon>
        <taxon>Scleractinia</taxon>
        <taxon>Fungiina</taxon>
        <taxon>Poritidae</taxon>
        <taxon>Porites</taxon>
    </lineage>
</organism>
<comment type="caution">
    <text evidence="1">The sequence shown here is derived from an EMBL/GenBank/DDBJ whole genome shotgun (WGS) entry which is preliminary data.</text>
</comment>
<dbReference type="EMBL" id="CALNXK010000393">
    <property type="protein sequence ID" value="CAH3184575.1"/>
    <property type="molecule type" value="Genomic_DNA"/>
</dbReference>
<evidence type="ECO:0000313" key="2">
    <source>
        <dbReference type="Proteomes" id="UP001159405"/>
    </source>
</evidence>
<proteinExistence type="predicted"/>
<protein>
    <submittedName>
        <fullName evidence="1">Uncharacterized protein</fullName>
    </submittedName>
</protein>
<keyword evidence="2" id="KW-1185">Reference proteome</keyword>
<sequence>MFVFFSQQFGDEVWITVTAVITARSDAICRQDQHFSCQN</sequence>